<accession>A0ABU5H202</accession>
<feature type="transmembrane region" description="Helical" evidence="10">
    <location>
        <begin position="775"/>
        <end position="797"/>
    </location>
</feature>
<dbReference type="EMBL" id="JAXIVS010000004">
    <property type="protein sequence ID" value="MDY7227493.1"/>
    <property type="molecule type" value="Genomic_DNA"/>
</dbReference>
<keyword evidence="4" id="KW-0547">Nucleotide-binding</keyword>
<dbReference type="InterPro" id="IPR023214">
    <property type="entry name" value="HAD_sf"/>
</dbReference>
<evidence type="ECO:0000256" key="5">
    <source>
        <dbReference type="ARBA" id="ARBA00022840"/>
    </source>
</evidence>
<dbReference type="Gene3D" id="1.20.1110.10">
    <property type="entry name" value="Calcium-transporting ATPase, transmembrane domain"/>
    <property type="match status" value="1"/>
</dbReference>
<feature type="region of interest" description="Disordered" evidence="9">
    <location>
        <begin position="911"/>
        <end position="934"/>
    </location>
</feature>
<evidence type="ECO:0000256" key="8">
    <source>
        <dbReference type="ARBA" id="ARBA00023136"/>
    </source>
</evidence>
<organism evidence="12 13">
    <name type="scientific">Hyalangium rubrum</name>
    <dbReference type="NCBI Taxonomy" id="3103134"/>
    <lineage>
        <taxon>Bacteria</taxon>
        <taxon>Pseudomonadati</taxon>
        <taxon>Myxococcota</taxon>
        <taxon>Myxococcia</taxon>
        <taxon>Myxococcales</taxon>
        <taxon>Cystobacterineae</taxon>
        <taxon>Archangiaceae</taxon>
        <taxon>Hyalangium</taxon>
    </lineage>
</organism>
<reference evidence="12 13" key="1">
    <citation type="submission" date="2023-12" db="EMBL/GenBank/DDBJ databases">
        <title>the genome sequence of Hyalangium sp. s54d21.</title>
        <authorList>
            <person name="Zhang X."/>
        </authorList>
    </citation>
    <scope>NUCLEOTIDE SEQUENCE [LARGE SCALE GENOMIC DNA]</scope>
    <source>
        <strain evidence="13">s54d21</strain>
    </source>
</reference>
<evidence type="ECO:0000256" key="10">
    <source>
        <dbReference type="SAM" id="Phobius"/>
    </source>
</evidence>
<keyword evidence="8 10" id="KW-0472">Membrane</keyword>
<dbReference type="InterPro" id="IPR008250">
    <property type="entry name" value="ATPase_P-typ_transduc_dom_A_sf"/>
</dbReference>
<feature type="domain" description="Cation-transporting P-type ATPase N-terminal" evidence="11">
    <location>
        <begin position="16"/>
        <end position="89"/>
    </location>
</feature>
<dbReference type="PANTHER" id="PTHR43294:SF20">
    <property type="entry name" value="P-TYPE ATPASE"/>
    <property type="match status" value="1"/>
</dbReference>
<feature type="transmembrane region" description="Helical" evidence="10">
    <location>
        <begin position="283"/>
        <end position="308"/>
    </location>
</feature>
<dbReference type="SFLD" id="SFLDG00002">
    <property type="entry name" value="C1.7:_P-type_atpase_like"/>
    <property type="match status" value="1"/>
</dbReference>
<dbReference type="SUPFAM" id="SSF81660">
    <property type="entry name" value="Metal cation-transporting ATPase, ATP-binding domain N"/>
    <property type="match status" value="1"/>
</dbReference>
<evidence type="ECO:0000256" key="6">
    <source>
        <dbReference type="ARBA" id="ARBA00022967"/>
    </source>
</evidence>
<dbReference type="InterPro" id="IPR023299">
    <property type="entry name" value="ATPase_P-typ_cyto_dom_N"/>
</dbReference>
<feature type="transmembrane region" description="Helical" evidence="10">
    <location>
        <begin position="881"/>
        <end position="902"/>
    </location>
</feature>
<dbReference type="PROSITE" id="PS00154">
    <property type="entry name" value="ATPASE_E1_E2"/>
    <property type="match status" value="1"/>
</dbReference>
<dbReference type="NCBIfam" id="TIGR01494">
    <property type="entry name" value="ATPase_P-type"/>
    <property type="match status" value="2"/>
</dbReference>
<keyword evidence="3 10" id="KW-0812">Transmembrane</keyword>
<dbReference type="Gene3D" id="3.40.1110.10">
    <property type="entry name" value="Calcium-transporting ATPase, cytoplasmic domain N"/>
    <property type="match status" value="1"/>
</dbReference>
<dbReference type="Pfam" id="PF00122">
    <property type="entry name" value="E1-E2_ATPase"/>
    <property type="match status" value="1"/>
</dbReference>
<evidence type="ECO:0000256" key="3">
    <source>
        <dbReference type="ARBA" id="ARBA00022692"/>
    </source>
</evidence>
<evidence type="ECO:0000259" key="11">
    <source>
        <dbReference type="SMART" id="SM00831"/>
    </source>
</evidence>
<dbReference type="SUPFAM" id="SSF81665">
    <property type="entry name" value="Calcium ATPase, transmembrane domain M"/>
    <property type="match status" value="1"/>
</dbReference>
<feature type="transmembrane region" description="Helical" evidence="10">
    <location>
        <begin position="94"/>
        <end position="114"/>
    </location>
</feature>
<dbReference type="InterPro" id="IPR036412">
    <property type="entry name" value="HAD-like_sf"/>
</dbReference>
<feature type="compositionally biased region" description="Basic and acidic residues" evidence="9">
    <location>
        <begin position="911"/>
        <end position="922"/>
    </location>
</feature>
<keyword evidence="7 10" id="KW-1133">Transmembrane helix</keyword>
<feature type="transmembrane region" description="Helical" evidence="10">
    <location>
        <begin position="256"/>
        <end position="277"/>
    </location>
</feature>
<dbReference type="Pfam" id="PF00690">
    <property type="entry name" value="Cation_ATPase_N"/>
    <property type="match status" value="1"/>
</dbReference>
<dbReference type="InterPro" id="IPR018303">
    <property type="entry name" value="ATPase_P-typ_P_site"/>
</dbReference>
<comment type="similarity">
    <text evidence="2">Belongs to the cation transport ATPase (P-type) (TC 3.A.3) family. Type IIA subfamily.</text>
</comment>
<feature type="transmembrane region" description="Helical" evidence="10">
    <location>
        <begin position="694"/>
        <end position="715"/>
    </location>
</feature>
<dbReference type="InterPro" id="IPR006068">
    <property type="entry name" value="ATPase_P-typ_cation-transptr_C"/>
</dbReference>
<dbReference type="InterPro" id="IPR044492">
    <property type="entry name" value="P_typ_ATPase_HD_dom"/>
</dbReference>
<sequence length="934" mass="99120">MHSSPTEPPRNLPVAAWYALAPEAALERIQSTPEGLSLAEARERLARYGPNVLERESQSGPWRVLFRQINNPLIWVLLGAAALAIALGKVTDGLVVLAVVVLNTLIGFVQEFRAGKAIEALSRMVPETATVLREGHKVTVPAAELVPGDVVLLCSGDKVPADMRLIAVRNLQVEEAALTGESVPVHKQLQPVAEEAALGDRSNLAFGGTLVATGTGTAVVVATGAATELGRISKLLGEAVDMQTPLTKALASIGRYLTVGILLVSVVLLGVGLLRGYEASEALLVGITLAVAAIPEGLPAIVTIALAIGVQRMAARRAVIRKLPAVETLGSTTVICSDKTGTLTRNEMTVQALWTPSGAWFVSGVGYAPEGRLHQDGVPVEGVPAAARELLRAGVLCNDAALLPGDGTWGLTGDPTEGALLVVAEKAGIRVEEARERFARMDAIPFESENQFMATLHANGEGGRHVFLKGAPEVLLRRCELSQGLSPEAVLAEVERMAEAGMRVLAVAMKELPATRDQLEMEDVAGGFCLLGLQGMIDPPREEAIAAVRACHEAGIVVKMITGDHHKTAESIGRELGLHKDGSVVTGRQLAELDDARLSEVAASTNVFARVAPEHKLRLVRALQSRHHVVAMTGDGVNDAPALKQANIGVAMGITGTAVSKEAADIVLTDDNFASIAAAVEEGRRVYDNLIKSLAFVLPTNLGLALILAFSVAFFPIQSVAGELAPLMPMLPTQLLWINLVATIALALPLAFEAKEVNVMRRSPRNPHEPVLSRFVVVRTLVAAVLMAGGALGLFLWEYRAELPRVGQEVALKEAQTMAVTTVILFQIFYMLMCRSLRGSVFKLGLFSNPAVFVGIGVLVLLQAGFIYLPFMQKVFGTAALGWGALGWSALVAAIILPVIGAEKAWRSRRERAAEEPVEPPHDMGGLGRRHVPA</sequence>
<evidence type="ECO:0000256" key="4">
    <source>
        <dbReference type="ARBA" id="ARBA00022741"/>
    </source>
</evidence>
<dbReference type="Proteomes" id="UP001291309">
    <property type="component" value="Unassembled WGS sequence"/>
</dbReference>
<dbReference type="InterPro" id="IPR059000">
    <property type="entry name" value="ATPase_P-type_domA"/>
</dbReference>
<protein>
    <submittedName>
        <fullName evidence="12">HAD-IC family P-type ATPase</fullName>
    </submittedName>
</protein>
<evidence type="ECO:0000313" key="13">
    <source>
        <dbReference type="Proteomes" id="UP001291309"/>
    </source>
</evidence>
<comment type="caution">
    <text evidence="12">The sequence shown here is derived from an EMBL/GenBank/DDBJ whole genome shotgun (WGS) entry which is preliminary data.</text>
</comment>
<dbReference type="SUPFAM" id="SSF56784">
    <property type="entry name" value="HAD-like"/>
    <property type="match status" value="1"/>
</dbReference>
<dbReference type="PANTHER" id="PTHR43294">
    <property type="entry name" value="SODIUM/POTASSIUM-TRANSPORTING ATPASE SUBUNIT ALPHA"/>
    <property type="match status" value="1"/>
</dbReference>
<dbReference type="InterPro" id="IPR004014">
    <property type="entry name" value="ATPase_P-typ_cation-transptr_N"/>
</dbReference>
<dbReference type="Gene3D" id="3.40.50.1000">
    <property type="entry name" value="HAD superfamily/HAD-like"/>
    <property type="match status" value="1"/>
</dbReference>
<feature type="transmembrane region" description="Helical" evidence="10">
    <location>
        <begin position="735"/>
        <end position="754"/>
    </location>
</feature>
<keyword evidence="5" id="KW-0067">ATP-binding</keyword>
<feature type="transmembrane region" description="Helical" evidence="10">
    <location>
        <begin position="846"/>
        <end position="869"/>
    </location>
</feature>
<keyword evidence="13" id="KW-1185">Reference proteome</keyword>
<feature type="transmembrane region" description="Helical" evidence="10">
    <location>
        <begin position="72"/>
        <end position="88"/>
    </location>
</feature>
<evidence type="ECO:0000256" key="9">
    <source>
        <dbReference type="SAM" id="MobiDB-lite"/>
    </source>
</evidence>
<dbReference type="SFLD" id="SFLDS00003">
    <property type="entry name" value="Haloacid_Dehalogenase"/>
    <property type="match status" value="1"/>
</dbReference>
<keyword evidence="6" id="KW-1278">Translocase</keyword>
<evidence type="ECO:0000256" key="1">
    <source>
        <dbReference type="ARBA" id="ARBA00004141"/>
    </source>
</evidence>
<feature type="transmembrane region" description="Helical" evidence="10">
    <location>
        <begin position="817"/>
        <end position="834"/>
    </location>
</feature>
<dbReference type="InterPro" id="IPR001757">
    <property type="entry name" value="P_typ_ATPase"/>
</dbReference>
<dbReference type="Gene3D" id="2.70.150.10">
    <property type="entry name" value="Calcium-transporting ATPase, cytoplasmic transduction domain A"/>
    <property type="match status" value="1"/>
</dbReference>
<dbReference type="InterPro" id="IPR023298">
    <property type="entry name" value="ATPase_P-typ_TM_dom_sf"/>
</dbReference>
<evidence type="ECO:0000256" key="2">
    <source>
        <dbReference type="ARBA" id="ARBA00005675"/>
    </source>
</evidence>
<dbReference type="SUPFAM" id="SSF81653">
    <property type="entry name" value="Calcium ATPase, transduction domain A"/>
    <property type="match status" value="1"/>
</dbReference>
<dbReference type="Pfam" id="PF00689">
    <property type="entry name" value="Cation_ATPase_C"/>
    <property type="match status" value="1"/>
</dbReference>
<dbReference type="InterPro" id="IPR050510">
    <property type="entry name" value="Cation_transp_ATPase_P-type"/>
</dbReference>
<dbReference type="Pfam" id="PF08282">
    <property type="entry name" value="Hydrolase_3"/>
    <property type="match status" value="1"/>
</dbReference>
<evidence type="ECO:0000313" key="12">
    <source>
        <dbReference type="EMBL" id="MDY7227493.1"/>
    </source>
</evidence>
<dbReference type="Pfam" id="PF13246">
    <property type="entry name" value="Cation_ATPase"/>
    <property type="match status" value="1"/>
</dbReference>
<evidence type="ECO:0000256" key="7">
    <source>
        <dbReference type="ARBA" id="ARBA00022989"/>
    </source>
</evidence>
<dbReference type="SMART" id="SM00831">
    <property type="entry name" value="Cation_ATPase_N"/>
    <property type="match status" value="1"/>
</dbReference>
<dbReference type="RefSeq" id="WP_321546215.1">
    <property type="nucleotide sequence ID" value="NZ_JAXIVS010000004.1"/>
</dbReference>
<gene>
    <name evidence="12" type="ORF">SYV04_13860</name>
</gene>
<proteinExistence type="inferred from homology"/>
<dbReference type="PRINTS" id="PR00119">
    <property type="entry name" value="CATATPASE"/>
</dbReference>
<dbReference type="PRINTS" id="PR00120">
    <property type="entry name" value="HATPASE"/>
</dbReference>
<dbReference type="SFLD" id="SFLDF00027">
    <property type="entry name" value="p-type_atpase"/>
    <property type="match status" value="1"/>
</dbReference>
<comment type="subcellular location">
    <subcellularLocation>
        <location evidence="1">Membrane</location>
        <topology evidence="1">Multi-pass membrane protein</topology>
    </subcellularLocation>
</comment>
<name>A0ABU5H202_9BACT</name>